<evidence type="ECO:0000256" key="1">
    <source>
        <dbReference type="SAM" id="MobiDB-lite"/>
    </source>
</evidence>
<name>A0A9Q1IUH6_SYNKA</name>
<evidence type="ECO:0000313" key="3">
    <source>
        <dbReference type="Proteomes" id="UP001152622"/>
    </source>
</evidence>
<comment type="caution">
    <text evidence="2">The sequence shown here is derived from an EMBL/GenBank/DDBJ whole genome shotgun (WGS) entry which is preliminary data.</text>
</comment>
<feature type="compositionally biased region" description="Basic residues" evidence="1">
    <location>
        <begin position="51"/>
        <end position="60"/>
    </location>
</feature>
<dbReference type="Proteomes" id="UP001152622">
    <property type="component" value="Chromosome 7"/>
</dbReference>
<sequence length="98" mass="10892">MRKDKQRPLRIGRRAVPLAALRRIAPGSTMGPSEPLRARGSYPCGNEAQRRHLPPRRPQPRPHNPNDDSIRAEVLQGKAAKQRAALPPDIPSLGHGRF</sequence>
<reference evidence="2" key="1">
    <citation type="journal article" date="2023" name="Science">
        <title>Genome structures resolve the early diversification of teleost fishes.</title>
        <authorList>
            <person name="Parey E."/>
            <person name="Louis A."/>
            <person name="Montfort J."/>
            <person name="Bouchez O."/>
            <person name="Roques C."/>
            <person name="Iampietro C."/>
            <person name="Lluch J."/>
            <person name="Castinel A."/>
            <person name="Donnadieu C."/>
            <person name="Desvignes T."/>
            <person name="Floi Bucao C."/>
            <person name="Jouanno E."/>
            <person name="Wen M."/>
            <person name="Mejri S."/>
            <person name="Dirks R."/>
            <person name="Jansen H."/>
            <person name="Henkel C."/>
            <person name="Chen W.J."/>
            <person name="Zahm M."/>
            <person name="Cabau C."/>
            <person name="Klopp C."/>
            <person name="Thompson A.W."/>
            <person name="Robinson-Rechavi M."/>
            <person name="Braasch I."/>
            <person name="Lecointre G."/>
            <person name="Bobe J."/>
            <person name="Postlethwait J.H."/>
            <person name="Berthelot C."/>
            <person name="Roest Crollius H."/>
            <person name="Guiguen Y."/>
        </authorList>
    </citation>
    <scope>NUCLEOTIDE SEQUENCE</scope>
    <source>
        <strain evidence="2">WJC10195</strain>
    </source>
</reference>
<accession>A0A9Q1IUH6</accession>
<evidence type="ECO:0000313" key="2">
    <source>
        <dbReference type="EMBL" id="KAJ8354002.1"/>
    </source>
</evidence>
<organism evidence="2 3">
    <name type="scientific">Synaphobranchus kaupii</name>
    <name type="common">Kaup's arrowtooth eel</name>
    <dbReference type="NCBI Taxonomy" id="118154"/>
    <lineage>
        <taxon>Eukaryota</taxon>
        <taxon>Metazoa</taxon>
        <taxon>Chordata</taxon>
        <taxon>Craniata</taxon>
        <taxon>Vertebrata</taxon>
        <taxon>Euteleostomi</taxon>
        <taxon>Actinopterygii</taxon>
        <taxon>Neopterygii</taxon>
        <taxon>Teleostei</taxon>
        <taxon>Anguilliformes</taxon>
        <taxon>Synaphobranchidae</taxon>
        <taxon>Synaphobranchus</taxon>
    </lineage>
</organism>
<dbReference type="EMBL" id="JAINUF010000007">
    <property type="protein sequence ID" value="KAJ8354002.1"/>
    <property type="molecule type" value="Genomic_DNA"/>
</dbReference>
<protein>
    <submittedName>
        <fullName evidence="2">Uncharacterized protein</fullName>
    </submittedName>
</protein>
<keyword evidence="3" id="KW-1185">Reference proteome</keyword>
<feature type="region of interest" description="Disordered" evidence="1">
    <location>
        <begin position="23"/>
        <end position="98"/>
    </location>
</feature>
<proteinExistence type="predicted"/>
<dbReference type="AlphaFoldDB" id="A0A9Q1IUH6"/>
<gene>
    <name evidence="2" type="ORF">SKAU_G00215690</name>
</gene>